<organism evidence="8 9">
    <name type="scientific">Dreissena polymorpha</name>
    <name type="common">Zebra mussel</name>
    <name type="synonym">Mytilus polymorpha</name>
    <dbReference type="NCBI Taxonomy" id="45954"/>
    <lineage>
        <taxon>Eukaryota</taxon>
        <taxon>Metazoa</taxon>
        <taxon>Spiralia</taxon>
        <taxon>Lophotrochozoa</taxon>
        <taxon>Mollusca</taxon>
        <taxon>Bivalvia</taxon>
        <taxon>Autobranchia</taxon>
        <taxon>Heteroconchia</taxon>
        <taxon>Euheterodonta</taxon>
        <taxon>Imparidentia</taxon>
        <taxon>Neoheterodontei</taxon>
        <taxon>Myida</taxon>
        <taxon>Dreissenoidea</taxon>
        <taxon>Dreissenidae</taxon>
        <taxon>Dreissena</taxon>
    </lineage>
</organism>
<keyword evidence="6" id="KW-0472">Membrane</keyword>
<evidence type="ECO:0000259" key="7">
    <source>
        <dbReference type="Pfam" id="PF00685"/>
    </source>
</evidence>
<keyword evidence="9" id="KW-1185">Reference proteome</keyword>
<dbReference type="OrthoDB" id="411451at2759"/>
<feature type="disulfide bond" evidence="5">
    <location>
        <begin position="308"/>
        <end position="318"/>
    </location>
</feature>
<evidence type="ECO:0000256" key="5">
    <source>
        <dbReference type="PIRSR" id="PIRSR637359-3"/>
    </source>
</evidence>
<evidence type="ECO:0000256" key="3">
    <source>
        <dbReference type="PIRSR" id="PIRSR637359-1"/>
    </source>
</evidence>
<dbReference type="Pfam" id="PF00685">
    <property type="entry name" value="Sulfotransfer_1"/>
    <property type="match status" value="1"/>
</dbReference>
<protein>
    <recommendedName>
        <fullName evidence="7">Sulfotransferase domain-containing protein</fullName>
    </recommendedName>
</protein>
<comment type="caution">
    <text evidence="8">The sequence shown here is derived from an EMBL/GenBank/DDBJ whole genome shotgun (WGS) entry which is preliminary data.</text>
</comment>
<evidence type="ECO:0000256" key="2">
    <source>
        <dbReference type="ARBA" id="ARBA00023180"/>
    </source>
</evidence>
<dbReference type="InterPro" id="IPR027417">
    <property type="entry name" value="P-loop_NTPase"/>
</dbReference>
<feature type="binding site" evidence="4">
    <location>
        <position position="307"/>
    </location>
    <ligand>
        <name>3'-phosphoadenylyl sulfate</name>
        <dbReference type="ChEBI" id="CHEBI:58339"/>
    </ligand>
</feature>
<dbReference type="Gene3D" id="3.40.50.300">
    <property type="entry name" value="P-loop containing nucleotide triphosphate hydrolases"/>
    <property type="match status" value="1"/>
</dbReference>
<dbReference type="InterPro" id="IPR037359">
    <property type="entry name" value="NST/OST"/>
</dbReference>
<keyword evidence="1" id="KW-0808">Transferase</keyword>
<dbReference type="SUPFAM" id="SSF52540">
    <property type="entry name" value="P-loop containing nucleoside triphosphate hydrolases"/>
    <property type="match status" value="1"/>
</dbReference>
<dbReference type="AlphaFoldDB" id="A0A9D4CZ40"/>
<keyword evidence="6" id="KW-0812">Transmembrane</keyword>
<evidence type="ECO:0000256" key="6">
    <source>
        <dbReference type="SAM" id="Phobius"/>
    </source>
</evidence>
<dbReference type="GO" id="GO:0008467">
    <property type="term" value="F:[heparan sulfate]-glucosamine 3-sulfotransferase activity"/>
    <property type="evidence" value="ECO:0007669"/>
    <property type="project" value="TreeGrafter"/>
</dbReference>
<feature type="binding site" evidence="4">
    <location>
        <position position="204"/>
    </location>
    <ligand>
        <name>3'-phosphoadenylyl sulfate</name>
        <dbReference type="ChEBI" id="CHEBI:58339"/>
    </ligand>
</feature>
<dbReference type="Proteomes" id="UP000828390">
    <property type="component" value="Unassembled WGS sequence"/>
</dbReference>
<evidence type="ECO:0000256" key="1">
    <source>
        <dbReference type="ARBA" id="ARBA00022679"/>
    </source>
</evidence>
<evidence type="ECO:0000313" key="8">
    <source>
        <dbReference type="EMBL" id="KAH3735209.1"/>
    </source>
</evidence>
<dbReference type="EMBL" id="JAIWYP010000011">
    <property type="protein sequence ID" value="KAH3735209.1"/>
    <property type="molecule type" value="Genomic_DNA"/>
</dbReference>
<dbReference type="PANTHER" id="PTHR10605">
    <property type="entry name" value="HEPARAN SULFATE SULFOTRANSFERASE"/>
    <property type="match status" value="1"/>
</dbReference>
<evidence type="ECO:0000313" key="9">
    <source>
        <dbReference type="Proteomes" id="UP000828390"/>
    </source>
</evidence>
<sequence>MSVFPVRRNGKSMKICHILTITLITLLSGIVTFVFSGFEATANKRGPVNVPSRREFNINNITTTDSFPYPDSNYLNDNSYHEYVITQDNTFKHGYAEVKACARRFPEAIIIGIQKCGTTALAEFLGIHPQLAVKKEQTYFFSSNYSLGLDWYLHQMPCSHGNAITIERTPQYYYMKHVPGRISEMDRGMKLILIVCDPVQRTVSNFAMAKYRNREHINSRFEEEAFTFKNDHDIRVNENNLYVDKSRYAKYLQQWLDAFPRNQIHVVNGDAFSINPVQELRKIETFLNIDPYIKPFHFERTPVSGFYCLRSKSRRLRCLPRTKGRAHPVVKQEYLSKLKQYFAEQNELFFRLLRIEGFIW</sequence>
<keyword evidence="2" id="KW-0325">Glycoprotein</keyword>
<accession>A0A9D4CZ40</accession>
<dbReference type="InterPro" id="IPR000863">
    <property type="entry name" value="Sulfotransferase_dom"/>
</dbReference>
<feature type="binding site" evidence="4">
    <location>
        <begin position="323"/>
        <end position="327"/>
    </location>
    <ligand>
        <name>3'-phosphoadenylyl sulfate</name>
        <dbReference type="ChEBI" id="CHEBI:58339"/>
    </ligand>
</feature>
<name>A0A9D4CZ40_DREPO</name>
<dbReference type="PANTHER" id="PTHR10605:SF65">
    <property type="entry name" value="GH20068P"/>
    <property type="match status" value="1"/>
</dbReference>
<gene>
    <name evidence="8" type="ORF">DPMN_041671</name>
</gene>
<proteinExistence type="predicted"/>
<evidence type="ECO:0000256" key="4">
    <source>
        <dbReference type="PIRSR" id="PIRSR637359-2"/>
    </source>
</evidence>
<keyword evidence="6" id="KW-1133">Transmembrane helix</keyword>
<keyword evidence="5" id="KW-1015">Disulfide bond</keyword>
<feature type="active site" description="For sulfotransferase activity" evidence="3">
    <location>
        <position position="115"/>
    </location>
</feature>
<feature type="transmembrane region" description="Helical" evidence="6">
    <location>
        <begin position="15"/>
        <end position="38"/>
    </location>
</feature>
<reference evidence="8" key="1">
    <citation type="journal article" date="2019" name="bioRxiv">
        <title>The Genome of the Zebra Mussel, Dreissena polymorpha: A Resource for Invasive Species Research.</title>
        <authorList>
            <person name="McCartney M.A."/>
            <person name="Auch B."/>
            <person name="Kono T."/>
            <person name="Mallez S."/>
            <person name="Zhang Y."/>
            <person name="Obille A."/>
            <person name="Becker A."/>
            <person name="Abrahante J.E."/>
            <person name="Garbe J."/>
            <person name="Badalamenti J.P."/>
            <person name="Herman A."/>
            <person name="Mangelson H."/>
            <person name="Liachko I."/>
            <person name="Sullivan S."/>
            <person name="Sone E.D."/>
            <person name="Koren S."/>
            <person name="Silverstein K.A.T."/>
            <person name="Beckman K.B."/>
            <person name="Gohl D.M."/>
        </authorList>
    </citation>
    <scope>NUCLEOTIDE SEQUENCE</scope>
    <source>
        <strain evidence="8">Duluth1</strain>
        <tissue evidence="8">Whole animal</tissue>
    </source>
</reference>
<reference evidence="8" key="2">
    <citation type="submission" date="2020-11" db="EMBL/GenBank/DDBJ databases">
        <authorList>
            <person name="McCartney M.A."/>
            <person name="Auch B."/>
            <person name="Kono T."/>
            <person name="Mallez S."/>
            <person name="Becker A."/>
            <person name="Gohl D.M."/>
            <person name="Silverstein K.A.T."/>
            <person name="Koren S."/>
            <person name="Bechman K.B."/>
            <person name="Herman A."/>
            <person name="Abrahante J.E."/>
            <person name="Garbe J."/>
        </authorList>
    </citation>
    <scope>NUCLEOTIDE SEQUENCE</scope>
    <source>
        <strain evidence="8">Duluth1</strain>
        <tissue evidence="8">Whole animal</tissue>
    </source>
</reference>
<feature type="domain" description="Sulfotransferase" evidence="7">
    <location>
        <begin position="107"/>
        <end position="301"/>
    </location>
</feature>